<evidence type="ECO:0000313" key="1">
    <source>
        <dbReference type="EMBL" id="PKY41340.1"/>
    </source>
</evidence>
<evidence type="ECO:0000313" key="2">
    <source>
        <dbReference type="Proteomes" id="UP000234323"/>
    </source>
</evidence>
<dbReference type="AlphaFoldDB" id="A0A2I1G3Z9"/>
<accession>A0A2I1G3Z9</accession>
<dbReference type="VEuPathDB" id="FungiDB:RhiirFUN_019923"/>
<dbReference type="Proteomes" id="UP000234323">
    <property type="component" value="Unassembled WGS sequence"/>
</dbReference>
<sequence>MLEGLDWNRSADLPDEYTYKELDSIKWSVNHWKKTGKTAIKVSELIYVDNESGKKLCEWKELDEFKYFPPREIFVLACKCIENGDLSMITKQGIRIFTIIQPSKKIKMRYFWDNDRWREIWKSSKKLEKPFDFDQVKVELSRRRNKLPPLDITRLIELYETFYVENNYRIWPFKDLLRNYLQDTTTLAKYGKKILYKAIDAKKGNIVELICNMCL</sequence>
<reference evidence="1 2" key="1">
    <citation type="submission" date="2015-10" db="EMBL/GenBank/DDBJ databases">
        <title>Genome analyses suggest a sexual origin of heterokaryosis in a supposedly ancient asexual fungus.</title>
        <authorList>
            <person name="Ropars J."/>
            <person name="Sedzielewska K."/>
            <person name="Noel J."/>
            <person name="Charron P."/>
            <person name="Farinelli L."/>
            <person name="Marton T."/>
            <person name="Kruger M."/>
            <person name="Pelin A."/>
            <person name="Brachmann A."/>
            <person name="Corradi N."/>
        </authorList>
    </citation>
    <scope>NUCLEOTIDE SEQUENCE [LARGE SCALE GENOMIC DNA]</scope>
    <source>
        <strain evidence="1 2">A4</strain>
    </source>
</reference>
<dbReference type="VEuPathDB" id="FungiDB:FUN_013590"/>
<gene>
    <name evidence="1" type="ORF">RhiirA4_395794</name>
</gene>
<comment type="caution">
    <text evidence="1">The sequence shown here is derived from an EMBL/GenBank/DDBJ whole genome shotgun (WGS) entry which is preliminary data.</text>
</comment>
<feature type="non-terminal residue" evidence="1">
    <location>
        <position position="215"/>
    </location>
</feature>
<proteinExistence type="predicted"/>
<keyword evidence="2" id="KW-1185">Reference proteome</keyword>
<protein>
    <submittedName>
        <fullName evidence="1">Uncharacterized protein</fullName>
    </submittedName>
</protein>
<dbReference type="EMBL" id="LLXI01000146">
    <property type="protein sequence ID" value="PKY41340.1"/>
    <property type="molecule type" value="Genomic_DNA"/>
</dbReference>
<name>A0A2I1G3Z9_9GLOM</name>
<dbReference type="VEuPathDB" id="FungiDB:RhiirA1_414762"/>
<organism evidence="1 2">
    <name type="scientific">Rhizophagus irregularis</name>
    <dbReference type="NCBI Taxonomy" id="588596"/>
    <lineage>
        <taxon>Eukaryota</taxon>
        <taxon>Fungi</taxon>
        <taxon>Fungi incertae sedis</taxon>
        <taxon>Mucoromycota</taxon>
        <taxon>Glomeromycotina</taxon>
        <taxon>Glomeromycetes</taxon>
        <taxon>Glomerales</taxon>
        <taxon>Glomeraceae</taxon>
        <taxon>Rhizophagus</taxon>
    </lineage>
</organism>